<evidence type="ECO:0000256" key="7">
    <source>
        <dbReference type="ARBA" id="ARBA00023239"/>
    </source>
</evidence>
<dbReference type="PANTHER" id="PTHR43411:SF1">
    <property type="entry name" value="ADENYLOSUCCINATE LYASE"/>
    <property type="match status" value="1"/>
</dbReference>
<evidence type="ECO:0000259" key="9">
    <source>
        <dbReference type="Pfam" id="PF00206"/>
    </source>
</evidence>
<gene>
    <name evidence="11" type="ORF">METZ01_LOCUS50778</name>
</gene>
<accession>A0A381S3A0</accession>
<evidence type="ECO:0000256" key="8">
    <source>
        <dbReference type="ARBA" id="ARBA00030717"/>
    </source>
</evidence>
<dbReference type="GO" id="GO:0044208">
    <property type="term" value="P:'de novo' AMP biosynthetic process"/>
    <property type="evidence" value="ECO:0007669"/>
    <property type="project" value="UniProtKB-UniPathway"/>
</dbReference>
<dbReference type="InterPro" id="IPR020557">
    <property type="entry name" value="Fumarate_lyase_CS"/>
</dbReference>
<evidence type="ECO:0000256" key="5">
    <source>
        <dbReference type="ARBA" id="ARBA00017058"/>
    </source>
</evidence>
<dbReference type="Gene3D" id="1.10.40.30">
    <property type="entry name" value="Fumarase/aspartase (C-terminal domain)"/>
    <property type="match status" value="1"/>
</dbReference>
<dbReference type="Pfam" id="PF08328">
    <property type="entry name" value="ASL_C"/>
    <property type="match status" value="1"/>
</dbReference>
<dbReference type="InterPro" id="IPR047136">
    <property type="entry name" value="PurB_bact"/>
</dbReference>
<feature type="domain" description="Adenylosuccinate lyase PurB C-terminal" evidence="10">
    <location>
        <begin position="330"/>
        <end position="444"/>
    </location>
</feature>
<evidence type="ECO:0000256" key="3">
    <source>
        <dbReference type="ARBA" id="ARBA00008273"/>
    </source>
</evidence>
<dbReference type="PANTHER" id="PTHR43411">
    <property type="entry name" value="ADENYLOSUCCINATE LYASE"/>
    <property type="match status" value="1"/>
</dbReference>
<comment type="similarity">
    <text evidence="3">Belongs to the lyase 1 family. Adenylosuccinate lyase subfamily.</text>
</comment>
<dbReference type="InterPro" id="IPR008948">
    <property type="entry name" value="L-Aspartase-like"/>
</dbReference>
<dbReference type="GO" id="GO:0006189">
    <property type="term" value="P:'de novo' IMP biosynthetic process"/>
    <property type="evidence" value="ECO:0007669"/>
    <property type="project" value="UniProtKB-UniPathway"/>
</dbReference>
<dbReference type="EC" id="4.3.2.2" evidence="4"/>
<evidence type="ECO:0000259" key="10">
    <source>
        <dbReference type="Pfam" id="PF08328"/>
    </source>
</evidence>
<dbReference type="PRINTS" id="PR00149">
    <property type="entry name" value="FUMRATELYASE"/>
</dbReference>
<dbReference type="Pfam" id="PF00206">
    <property type="entry name" value="Lyase_1"/>
    <property type="match status" value="1"/>
</dbReference>
<dbReference type="UniPathway" id="UPA00074">
    <property type="reaction ID" value="UER00132"/>
</dbReference>
<keyword evidence="6" id="KW-0658">Purine biosynthesis</keyword>
<dbReference type="GO" id="GO:0004018">
    <property type="term" value="F:N6-(1,2-dicarboxyethyl)AMP AMP-lyase (fumarate-forming) activity"/>
    <property type="evidence" value="ECO:0007669"/>
    <property type="project" value="InterPro"/>
</dbReference>
<dbReference type="PROSITE" id="PS00163">
    <property type="entry name" value="FUMARATE_LYASES"/>
    <property type="match status" value="1"/>
</dbReference>
<evidence type="ECO:0000313" key="11">
    <source>
        <dbReference type="EMBL" id="SUZ97924.1"/>
    </source>
</evidence>
<comment type="pathway">
    <text evidence="1">Purine metabolism; IMP biosynthesis via de novo pathway; 5-amino-1-(5-phospho-D-ribosyl)imidazole-4-carboxamide from 5-amino-1-(5-phospho-D-ribosyl)imidazole-4-carboxylate: step 2/2.</text>
</comment>
<dbReference type="UniPathway" id="UPA00075">
    <property type="reaction ID" value="UER00336"/>
</dbReference>
<keyword evidence="7" id="KW-0456">Lyase</keyword>
<dbReference type="InterPro" id="IPR004769">
    <property type="entry name" value="Pur_lyase"/>
</dbReference>
<comment type="pathway">
    <text evidence="2">Purine metabolism; AMP biosynthesis via de novo pathway; AMP from IMP: step 2/2.</text>
</comment>
<dbReference type="Gene3D" id="1.20.200.10">
    <property type="entry name" value="Fumarase/aspartase (Central domain)"/>
    <property type="match status" value="1"/>
</dbReference>
<dbReference type="InterPro" id="IPR022761">
    <property type="entry name" value="Fumarate_lyase_N"/>
</dbReference>
<dbReference type="NCBIfam" id="NF006764">
    <property type="entry name" value="PRK09285.1"/>
    <property type="match status" value="1"/>
</dbReference>
<feature type="domain" description="Fumarate lyase N-terminal" evidence="9">
    <location>
        <begin position="14"/>
        <end position="311"/>
    </location>
</feature>
<dbReference type="InterPro" id="IPR024083">
    <property type="entry name" value="Fumarase/histidase_N"/>
</dbReference>
<evidence type="ECO:0000256" key="1">
    <source>
        <dbReference type="ARBA" id="ARBA00004706"/>
    </source>
</evidence>
<evidence type="ECO:0000256" key="6">
    <source>
        <dbReference type="ARBA" id="ARBA00022755"/>
    </source>
</evidence>
<reference evidence="11" key="1">
    <citation type="submission" date="2018-05" db="EMBL/GenBank/DDBJ databases">
        <authorList>
            <person name="Lanie J.A."/>
            <person name="Ng W.-L."/>
            <person name="Kazmierczak K.M."/>
            <person name="Andrzejewski T.M."/>
            <person name="Davidsen T.M."/>
            <person name="Wayne K.J."/>
            <person name="Tettelin H."/>
            <person name="Glass J.I."/>
            <person name="Rusch D."/>
            <person name="Podicherti R."/>
            <person name="Tsui H.-C.T."/>
            <person name="Winkler M.E."/>
        </authorList>
    </citation>
    <scope>NUCLEOTIDE SEQUENCE</scope>
</reference>
<dbReference type="AlphaFoldDB" id="A0A381S3A0"/>
<organism evidence="11">
    <name type="scientific">marine metagenome</name>
    <dbReference type="NCBI Taxonomy" id="408172"/>
    <lineage>
        <taxon>unclassified sequences</taxon>
        <taxon>metagenomes</taxon>
        <taxon>ecological metagenomes</taxon>
    </lineage>
</organism>
<evidence type="ECO:0000256" key="4">
    <source>
        <dbReference type="ARBA" id="ARBA00012339"/>
    </source>
</evidence>
<dbReference type="Gene3D" id="1.10.275.10">
    <property type="entry name" value="Fumarase/aspartase (N-terminal domain)"/>
    <property type="match status" value="1"/>
</dbReference>
<name>A0A381S3A0_9ZZZZ</name>
<dbReference type="EMBL" id="UINC01002554">
    <property type="protein sequence ID" value="SUZ97924.1"/>
    <property type="molecule type" value="Genomic_DNA"/>
</dbReference>
<dbReference type="NCBIfam" id="TIGR00928">
    <property type="entry name" value="purB"/>
    <property type="match status" value="1"/>
</dbReference>
<protein>
    <recommendedName>
        <fullName evidence="5">Adenylosuccinate lyase</fullName>
        <ecNumber evidence="4">4.3.2.2</ecNumber>
    </recommendedName>
    <alternativeName>
        <fullName evidence="8">Adenylosuccinase</fullName>
    </alternativeName>
</protein>
<dbReference type="InterPro" id="IPR013539">
    <property type="entry name" value="PurB_C"/>
</dbReference>
<dbReference type="SUPFAM" id="SSF48557">
    <property type="entry name" value="L-aspartase-like"/>
    <property type="match status" value="1"/>
</dbReference>
<proteinExistence type="inferred from homology"/>
<dbReference type="InterPro" id="IPR000362">
    <property type="entry name" value="Fumarate_lyase_fam"/>
</dbReference>
<sequence>MKKHQLQTLSPIDGRYAEKCAALRDLFSEASLIRYRVITEIRWLQFLAQERDITHIKTMPDSMNRALQEIIDDFSLDDAVEVKKIESKINHDVKAVEYFLQNKLSEVPGSTDYISSIHFACTSEDINNVSYAMMIRDGVQVIRSSLEEIGSKFRANSHQWCDSAMLSHTHGQPATPTTMGKEFANFLHRLEQQMELLEGIQYRAKMNGAVGNFNAHRTAYPNIDWPSISKTFVQNMGLKHSAYTTQIEPHDWMAELFHCCIRINNILLDFSRDIWLYISFGYLKQILNEHEIGSSTMPHKINPIDFENAEGNLGLANALFTHLSSKLSISRMQRDLSDSTALRNIGSGFGYAEIAYASLKQGLDKIELDKETMHKDLESHWEVIAEAIQTILRREQIEGAYEKLKDLTRGQDLERQHFTAFIESVDLSDSAKQELLNLTPDNYLGFAAVLAKKI</sequence>
<evidence type="ECO:0000256" key="2">
    <source>
        <dbReference type="ARBA" id="ARBA00004734"/>
    </source>
</evidence>